<evidence type="ECO:0000313" key="1">
    <source>
        <dbReference type="EMBL" id="WOP55566.1"/>
    </source>
</evidence>
<dbReference type="EMBL" id="CP137539">
    <property type="protein sequence ID" value="WOP55566.1"/>
    <property type="molecule type" value="Genomic_DNA"/>
</dbReference>
<proteinExistence type="predicted"/>
<dbReference type="Proteomes" id="UP001304429">
    <property type="component" value="Chromosome"/>
</dbReference>
<gene>
    <name evidence="1" type="ORF">R5577_15065</name>
</gene>
<evidence type="ECO:0000313" key="2">
    <source>
        <dbReference type="Proteomes" id="UP001304429"/>
    </source>
</evidence>
<dbReference type="AlphaFoldDB" id="A0AAX4FGG5"/>
<dbReference type="RefSeq" id="WP_317720304.1">
    <property type="nucleotide sequence ID" value="NZ_CP137539.1"/>
</dbReference>
<sequence length="66" mass="7027">MFDNGLLRAAEVVVAEDAAEQFVSGEDIDLGYRAGQALAGWHGSSCAQWQIGDCRDVLYVGAQGTH</sequence>
<organism evidence="1 2">
    <name type="scientific">Xanthomonas euvesicatoria</name>
    <dbReference type="NCBI Taxonomy" id="456327"/>
    <lineage>
        <taxon>Bacteria</taxon>
        <taxon>Pseudomonadati</taxon>
        <taxon>Pseudomonadota</taxon>
        <taxon>Gammaproteobacteria</taxon>
        <taxon>Lysobacterales</taxon>
        <taxon>Lysobacteraceae</taxon>
        <taxon>Xanthomonas</taxon>
    </lineage>
</organism>
<name>A0AAX4FGG5_XANEU</name>
<accession>A0AAX4FGG5</accession>
<protein>
    <submittedName>
        <fullName evidence="1">Uncharacterized protein</fullName>
    </submittedName>
</protein>
<reference evidence="1" key="1">
    <citation type="submission" date="2023-10" db="EMBL/GenBank/DDBJ databases">
        <title>Comparative Genomic Analysis of Tomato Bacterial Spot Xanthomonads Reveals A New Lineage of Xanthomonas euvesicatoria.</title>
        <authorList>
            <person name="Huang C.-J."/>
            <person name="Wu T.-L."/>
            <person name="Wu Y.-L."/>
            <person name="Wang R.-S."/>
            <person name="Lin Y.-C."/>
        </authorList>
    </citation>
    <scope>NUCLEOTIDE SEQUENCE</scope>
    <source>
        <strain evidence="1">T0319-01</strain>
    </source>
</reference>